<keyword evidence="4" id="KW-1185">Reference proteome</keyword>
<comment type="function">
    <text evidence="2">Functions as a ribosomal silencing factor. Interacts with ribosomal protein uL14 (rplN), blocking formation of intersubunit bridge B8. Prevents association of the 30S and 50S ribosomal subunits and the formation of functional ribosomes, thus repressing translation.</text>
</comment>
<dbReference type="PANTHER" id="PTHR21043">
    <property type="entry name" value="IOJAP SUPERFAMILY ORTHOLOG"/>
    <property type="match status" value="1"/>
</dbReference>
<dbReference type="STRING" id="1121266.SAMN02745883_00356"/>
<dbReference type="HAMAP" id="MF_01477">
    <property type="entry name" value="Iojap_RsfS"/>
    <property type="match status" value="1"/>
</dbReference>
<evidence type="ECO:0000256" key="2">
    <source>
        <dbReference type="HAMAP-Rule" id="MF_01477"/>
    </source>
</evidence>
<evidence type="ECO:0000256" key="1">
    <source>
        <dbReference type="ARBA" id="ARBA00010574"/>
    </source>
</evidence>
<dbReference type="InterPro" id="IPR004394">
    <property type="entry name" value="Iojap/RsfS/C7orf30"/>
</dbReference>
<dbReference type="Proteomes" id="UP000184082">
    <property type="component" value="Unassembled WGS sequence"/>
</dbReference>
<keyword evidence="2" id="KW-0963">Cytoplasm</keyword>
<protein>
    <recommendedName>
        <fullName evidence="2">Ribosomal silencing factor RsfS</fullName>
    </recommendedName>
</protein>
<dbReference type="NCBIfam" id="TIGR00090">
    <property type="entry name" value="rsfS_iojap_ybeB"/>
    <property type="match status" value="1"/>
</dbReference>
<evidence type="ECO:0000313" key="4">
    <source>
        <dbReference type="Proteomes" id="UP000184082"/>
    </source>
</evidence>
<dbReference type="Gene3D" id="3.30.460.10">
    <property type="entry name" value="Beta Polymerase, domain 2"/>
    <property type="match status" value="1"/>
</dbReference>
<keyword evidence="2" id="KW-0678">Repressor</keyword>
<dbReference type="AlphaFoldDB" id="A0A1M6LUY6"/>
<comment type="subcellular location">
    <subcellularLocation>
        <location evidence="2">Cytoplasm</location>
    </subcellularLocation>
</comment>
<name>A0A1M6LUY6_9FIRM</name>
<dbReference type="GO" id="GO:0042256">
    <property type="term" value="P:cytosolic ribosome assembly"/>
    <property type="evidence" value="ECO:0007669"/>
    <property type="project" value="UniProtKB-UniRule"/>
</dbReference>
<reference evidence="3 4" key="1">
    <citation type="submission" date="2016-11" db="EMBL/GenBank/DDBJ databases">
        <authorList>
            <person name="Jaros S."/>
            <person name="Januszkiewicz K."/>
            <person name="Wedrychowicz H."/>
        </authorList>
    </citation>
    <scope>NUCLEOTIDE SEQUENCE [LARGE SCALE GENOMIC DNA]</scope>
    <source>
        <strain evidence="3 4">DSM 14501</strain>
    </source>
</reference>
<dbReference type="GO" id="GO:0005737">
    <property type="term" value="C:cytoplasm"/>
    <property type="evidence" value="ECO:0007669"/>
    <property type="project" value="UniProtKB-SubCell"/>
</dbReference>
<dbReference type="GO" id="GO:0017148">
    <property type="term" value="P:negative regulation of translation"/>
    <property type="evidence" value="ECO:0007669"/>
    <property type="project" value="UniProtKB-UniRule"/>
</dbReference>
<organism evidence="3 4">
    <name type="scientific">Caminicella sporogenes DSM 14501</name>
    <dbReference type="NCBI Taxonomy" id="1121266"/>
    <lineage>
        <taxon>Bacteria</taxon>
        <taxon>Bacillati</taxon>
        <taxon>Bacillota</taxon>
        <taxon>Clostridia</taxon>
        <taxon>Peptostreptococcales</taxon>
        <taxon>Caminicellaceae</taxon>
        <taxon>Caminicella</taxon>
    </lineage>
</organism>
<dbReference type="SUPFAM" id="SSF81301">
    <property type="entry name" value="Nucleotidyltransferase"/>
    <property type="match status" value="1"/>
</dbReference>
<gene>
    <name evidence="2" type="primary">rsfS</name>
    <name evidence="3" type="ORF">SAMN02745883_00356</name>
</gene>
<keyword evidence="2" id="KW-0810">Translation regulation</keyword>
<comment type="similarity">
    <text evidence="1 2">Belongs to the Iojap/RsfS family.</text>
</comment>
<dbReference type="EMBL" id="FRAJ01000003">
    <property type="protein sequence ID" value="SHJ74963.1"/>
    <property type="molecule type" value="Genomic_DNA"/>
</dbReference>
<dbReference type="InterPro" id="IPR043519">
    <property type="entry name" value="NT_sf"/>
</dbReference>
<dbReference type="Pfam" id="PF02410">
    <property type="entry name" value="RsfS"/>
    <property type="match status" value="1"/>
</dbReference>
<dbReference type="RefSeq" id="WP_072965657.1">
    <property type="nucleotide sequence ID" value="NZ_FRAJ01000003.1"/>
</dbReference>
<sequence length="119" mass="14019">MQISSDKLAFKISRIIDDKKGNDIKILDVKNLSSIADYFVIATGNSTRHTIALADEVEKKLNEEEIFINHKEGYKEGKWILLDYIDVVVHIFTKEEREFYDLERIWKDAKYVEFDIDTM</sequence>
<proteinExistence type="inferred from homology"/>
<dbReference type="GO" id="GO:0090071">
    <property type="term" value="P:negative regulation of ribosome biogenesis"/>
    <property type="evidence" value="ECO:0007669"/>
    <property type="project" value="UniProtKB-UniRule"/>
</dbReference>
<evidence type="ECO:0000313" key="3">
    <source>
        <dbReference type="EMBL" id="SHJ74963.1"/>
    </source>
</evidence>
<comment type="subunit">
    <text evidence="2">Interacts with ribosomal protein uL14 (rplN).</text>
</comment>
<accession>A0A1M6LUY6</accession>
<dbReference type="PANTHER" id="PTHR21043:SF0">
    <property type="entry name" value="MITOCHONDRIAL ASSEMBLY OF RIBOSOMAL LARGE SUBUNIT PROTEIN 1"/>
    <property type="match status" value="1"/>
</dbReference>
<dbReference type="GO" id="GO:0043023">
    <property type="term" value="F:ribosomal large subunit binding"/>
    <property type="evidence" value="ECO:0007669"/>
    <property type="project" value="TreeGrafter"/>
</dbReference>